<dbReference type="CDD" id="cd11315">
    <property type="entry name" value="AmyAc_bac1_AmyA"/>
    <property type="match status" value="1"/>
</dbReference>
<dbReference type="SMART" id="SM00642">
    <property type="entry name" value="Aamy"/>
    <property type="match status" value="1"/>
</dbReference>
<comment type="similarity">
    <text evidence="3 11">Belongs to the glycosyl hydrolase 13 family.</text>
</comment>
<dbReference type="GO" id="GO:0005975">
    <property type="term" value="P:carbohydrate metabolic process"/>
    <property type="evidence" value="ECO:0007669"/>
    <property type="project" value="InterPro"/>
</dbReference>
<proteinExistence type="inferred from homology"/>
<dbReference type="SMART" id="SM00632">
    <property type="entry name" value="Aamy_C"/>
    <property type="match status" value="1"/>
</dbReference>
<dbReference type="Pfam" id="PF16738">
    <property type="entry name" value="CBM26"/>
    <property type="match status" value="1"/>
</dbReference>
<gene>
    <name evidence="16" type="ORF">H9981_00310</name>
</gene>
<dbReference type="PANTHER" id="PTHR43447">
    <property type="entry name" value="ALPHA-AMYLASE"/>
    <property type="match status" value="1"/>
</dbReference>
<evidence type="ECO:0000256" key="2">
    <source>
        <dbReference type="ARBA" id="ARBA00001913"/>
    </source>
</evidence>
<feature type="compositionally biased region" description="Pro residues" evidence="12">
    <location>
        <begin position="1136"/>
        <end position="1145"/>
    </location>
</feature>
<keyword evidence="6" id="KW-0479">Metal-binding</keyword>
<evidence type="ECO:0000256" key="11">
    <source>
        <dbReference type="RuleBase" id="RU003615"/>
    </source>
</evidence>
<keyword evidence="7" id="KW-0378">Hydrolase</keyword>
<dbReference type="GO" id="GO:0004556">
    <property type="term" value="F:alpha-amylase activity"/>
    <property type="evidence" value="ECO:0007669"/>
    <property type="project" value="UniProtKB-EC"/>
</dbReference>
<dbReference type="Gene3D" id="3.40.1350.20">
    <property type="match status" value="1"/>
</dbReference>
<reference evidence="16" key="2">
    <citation type="submission" date="2021-04" db="EMBL/GenBank/DDBJ databases">
        <authorList>
            <person name="Gilroy R."/>
        </authorList>
    </citation>
    <scope>NUCLEOTIDE SEQUENCE</scope>
    <source>
        <strain evidence="16">ChiSjej5B23-15282</strain>
    </source>
</reference>
<keyword evidence="10" id="KW-0326">Glycosidase</keyword>
<reference evidence="16" key="1">
    <citation type="journal article" date="2021" name="PeerJ">
        <title>Extensive microbial diversity within the chicken gut microbiome revealed by metagenomics and culture.</title>
        <authorList>
            <person name="Gilroy R."/>
            <person name="Ravi A."/>
            <person name="Getino M."/>
            <person name="Pursley I."/>
            <person name="Horton D.L."/>
            <person name="Alikhan N.F."/>
            <person name="Baker D."/>
            <person name="Gharbi K."/>
            <person name="Hall N."/>
            <person name="Watson M."/>
            <person name="Adriaenssens E.M."/>
            <person name="Foster-Nyarko E."/>
            <person name="Jarju S."/>
            <person name="Secka A."/>
            <person name="Antonio M."/>
            <person name="Oren A."/>
            <person name="Chaudhuri R.R."/>
            <person name="La Ragione R."/>
            <person name="Hildebrand F."/>
            <person name="Pallen M.J."/>
        </authorList>
    </citation>
    <scope>NUCLEOTIDE SEQUENCE</scope>
    <source>
        <strain evidence="16">ChiSjej5B23-15282</strain>
    </source>
</reference>
<dbReference type="InterPro" id="IPR006046">
    <property type="entry name" value="Alpha_amylase"/>
</dbReference>
<dbReference type="Gene3D" id="3.20.20.80">
    <property type="entry name" value="Glycosidases"/>
    <property type="match status" value="1"/>
</dbReference>
<organism evidence="16 17">
    <name type="scientific">Candidatus Mediterraneibacter caccavium</name>
    <dbReference type="NCBI Taxonomy" id="2838661"/>
    <lineage>
        <taxon>Bacteria</taxon>
        <taxon>Bacillati</taxon>
        <taxon>Bacillota</taxon>
        <taxon>Clostridia</taxon>
        <taxon>Lachnospirales</taxon>
        <taxon>Lachnospiraceae</taxon>
        <taxon>Mediterraneibacter</taxon>
    </lineage>
</organism>
<dbReference type="Gene3D" id="2.60.40.1180">
    <property type="entry name" value="Golgi alpha-mannosidase II"/>
    <property type="match status" value="1"/>
</dbReference>
<dbReference type="Gene3D" id="2.60.40.10">
    <property type="entry name" value="Immunoglobulins"/>
    <property type="match status" value="2"/>
</dbReference>
<feature type="region of interest" description="Disordered" evidence="12">
    <location>
        <begin position="702"/>
        <end position="723"/>
    </location>
</feature>
<dbReference type="GO" id="GO:0046872">
    <property type="term" value="F:metal ion binding"/>
    <property type="evidence" value="ECO:0007669"/>
    <property type="project" value="UniProtKB-KW"/>
</dbReference>
<dbReference type="Pfam" id="PF00128">
    <property type="entry name" value="Alpha-amylase"/>
    <property type="match status" value="1"/>
</dbReference>
<dbReference type="EMBL" id="DXFA01000007">
    <property type="protein sequence ID" value="HIX47460.1"/>
    <property type="molecule type" value="Genomic_DNA"/>
</dbReference>
<protein>
    <recommendedName>
        <fullName evidence="5">Alpha-amylase</fullName>
        <ecNumber evidence="4">3.2.1.1</ecNumber>
    </recommendedName>
</protein>
<dbReference type="InterPro" id="IPR006047">
    <property type="entry name" value="GH13_cat_dom"/>
</dbReference>
<comment type="caution">
    <text evidence="16">The sequence shown here is derived from an EMBL/GenBank/DDBJ whole genome shotgun (WGS) entry which is preliminary data.</text>
</comment>
<keyword evidence="9" id="KW-0119">Carbohydrate metabolism</keyword>
<evidence type="ECO:0000256" key="10">
    <source>
        <dbReference type="ARBA" id="ARBA00023295"/>
    </source>
</evidence>
<comment type="catalytic activity">
    <reaction evidence="1">
        <text>Endohydrolysis of (1-&gt;4)-alpha-D-glucosidic linkages in polysaccharides containing three or more (1-&gt;4)-alpha-linked D-glucose units.</text>
        <dbReference type="EC" id="3.2.1.1"/>
    </reaction>
</comment>
<feature type="domain" description="Alpha-amylase C-terminal" evidence="14">
    <location>
        <begin position="445"/>
        <end position="519"/>
    </location>
</feature>
<evidence type="ECO:0000259" key="15">
    <source>
        <dbReference type="SMART" id="SM00642"/>
    </source>
</evidence>
<dbReference type="InterPro" id="IPR031319">
    <property type="entry name" value="A-amylase_C"/>
</dbReference>
<evidence type="ECO:0000313" key="16">
    <source>
        <dbReference type="EMBL" id="HIX47460.1"/>
    </source>
</evidence>
<evidence type="ECO:0000256" key="13">
    <source>
        <dbReference type="SAM" id="SignalP"/>
    </source>
</evidence>
<evidence type="ECO:0000256" key="8">
    <source>
        <dbReference type="ARBA" id="ARBA00022837"/>
    </source>
</evidence>
<name>A0A9D1VVP2_9FIRM</name>
<keyword evidence="8" id="KW-0106">Calcium</keyword>
<sequence length="1431" mass="154684">MDYSKNSKKKNGLKARLVALLLATGLVLTGLPAGQAQAAPETAVQTMAASSNSSAASQYGLTEEIKDGAILHCWCWSFNTIKNNMRDIAEAGFSTIQTSPANTCNDTHPNMKIMGNDTVNGTDGCWWWHYQPTDWKIGNYQLGTRDDFIAMCDEADKYGIKVIVDVIPNHVTPDLDEVSQELYDAAGKSRDDLFHANGFRPIQDYGDWSWGNRLACTTGMMGGLPDVNTENPGFQEYFLDYLNDLIACGADGFRYDTAKHIGVPSDPTDPKSSRNNFWPIATGKESINGKTLSDADRIFTYGEVLQGDNVPETEYAQYMRMTASSYGHVLRDSLRNQNFSVNNLMNWQHSAPDSLVTWVESHDTYCNAGESADLTDEQIRLGWAVIGARANGTPLFYSRPDGSEPGNRWGNNKLGARGNDTFMSNEVVAVNKFRNAMAGENEYLRNANDNSQILQIDRGTSGTCLVNVGYGSESLNTKTNLADGTYTDHVSGSTFTVSGGMLKGNIGGESVVVLYTDNAESVSANSTTGSDSFSGDSLDVELCAKNVTGASYETSEGAEGSYEDGDVITVGSTLDVGESVTVTVSAQGSEGEISRETVFTKVDRNVAYIDLPSGWDEPYAYVYSEAGGENAAWPGVKMEKVTGEAAEGFTNLYSYEVPDDIEDPLVIFFGGDNTRRYPADMEDGLPLTGRMVYDDGQWKDMPWTKPEPEDGPEVTSSVKDGTTFDDESMKVTLSLENAESGTYSLDGGPEQKFTGETTVTVGTGKIADRDITLETTATDGETTTEKTFTFHKEFNAEKNGGYLEYGTGTAAKAAKASTQAVPAAANATSAALGGKYATNPNGQAGREATITGASDFTADMLIAQGVANDDPRSFRGTHEGPVYDEYALYGAWDDENVYIGWQYTNVTDVIDPAQGYPISDNGKPYNGDIPQMLLLNLGTGNKATGLVGTGEYLWGHPINYETVIDTAICFSSKPGVGTPALFMADEDGTFSYETCVGLEDAGISYKYEDGFFCGDTLTGIKMNGYEGYVPSMLLDDSSNWVDFLDMGHSTSQDTFYTMTIPMDALGITKDQLEENGIGVMHVSTFGAGGIGCTPMDMTMLDAATEPYSKDASTSAEKEDTDIITVPLAQLGSAEPAPDPGPGPDPEPAEGTLSVNFGADRSSPQSDETDLTLEAEAEGGEGDLSYQFLVDGKEIQDSDKTTAEWDTVGGDHTISVVVTDEEGHQVTVEKDYSISGEIQDPDPEPAGEIKVSSFEAALDSPQTQGTSVKFTVKAEGGEGKLQYRFYREKDDNVTVFRDYSISRSAYCDPAPGSYTIYVDVKDETGKVVTDSIEYKWIKADNPLTIHSFTASVESPQKQGTSVKLTVDADGGEGTLQYRFYRQGNGITTVFRDYAASSTAYCNPPVEGTYILYVDVKDESGVVETYRLLYQWE</sequence>
<evidence type="ECO:0000256" key="12">
    <source>
        <dbReference type="SAM" id="MobiDB-lite"/>
    </source>
</evidence>
<feature type="chain" id="PRO_5038833038" description="Alpha-amylase" evidence="13">
    <location>
        <begin position="39"/>
        <end position="1431"/>
    </location>
</feature>
<evidence type="ECO:0000256" key="6">
    <source>
        <dbReference type="ARBA" id="ARBA00022723"/>
    </source>
</evidence>
<comment type="cofactor">
    <cofactor evidence="2">
        <name>Ca(2+)</name>
        <dbReference type="ChEBI" id="CHEBI:29108"/>
    </cofactor>
</comment>
<evidence type="ECO:0000313" key="17">
    <source>
        <dbReference type="Proteomes" id="UP000824243"/>
    </source>
</evidence>
<dbReference type="InterPro" id="IPR031965">
    <property type="entry name" value="CBM26"/>
</dbReference>
<dbReference type="EC" id="3.2.1.1" evidence="4"/>
<keyword evidence="13" id="KW-0732">Signal</keyword>
<evidence type="ECO:0000256" key="3">
    <source>
        <dbReference type="ARBA" id="ARBA00008061"/>
    </source>
</evidence>
<evidence type="ECO:0000259" key="14">
    <source>
        <dbReference type="SMART" id="SM00632"/>
    </source>
</evidence>
<evidence type="ECO:0000256" key="7">
    <source>
        <dbReference type="ARBA" id="ARBA00022801"/>
    </source>
</evidence>
<evidence type="ECO:0000256" key="9">
    <source>
        <dbReference type="ARBA" id="ARBA00023277"/>
    </source>
</evidence>
<dbReference type="SUPFAM" id="SSF51011">
    <property type="entry name" value="Glycosyl hydrolase domain"/>
    <property type="match status" value="1"/>
</dbReference>
<dbReference type="InterPro" id="IPR013783">
    <property type="entry name" value="Ig-like_fold"/>
</dbReference>
<feature type="domain" description="Glycosyl hydrolase family 13 catalytic" evidence="15">
    <location>
        <begin position="68"/>
        <end position="434"/>
    </location>
</feature>
<dbReference type="InterPro" id="IPR017853">
    <property type="entry name" value="GH"/>
</dbReference>
<evidence type="ECO:0000256" key="4">
    <source>
        <dbReference type="ARBA" id="ARBA00012595"/>
    </source>
</evidence>
<dbReference type="Proteomes" id="UP000824243">
    <property type="component" value="Unassembled WGS sequence"/>
</dbReference>
<evidence type="ECO:0000256" key="5">
    <source>
        <dbReference type="ARBA" id="ARBA00017303"/>
    </source>
</evidence>
<dbReference type="PRINTS" id="PR00110">
    <property type="entry name" value="ALPHAAMYLASE"/>
</dbReference>
<feature type="region of interest" description="Disordered" evidence="12">
    <location>
        <begin position="1131"/>
        <end position="1169"/>
    </location>
</feature>
<feature type="signal peptide" evidence="13">
    <location>
        <begin position="1"/>
        <end position="38"/>
    </location>
</feature>
<evidence type="ECO:0000256" key="1">
    <source>
        <dbReference type="ARBA" id="ARBA00000548"/>
    </source>
</evidence>
<dbReference type="SUPFAM" id="SSF51445">
    <property type="entry name" value="(Trans)glycosidases"/>
    <property type="match status" value="1"/>
</dbReference>
<dbReference type="InterPro" id="IPR013780">
    <property type="entry name" value="Glyco_hydro_b"/>
</dbReference>
<accession>A0A9D1VVP2</accession>